<dbReference type="Pfam" id="PF21722">
    <property type="entry name" value="Gly_rich_2"/>
    <property type="match status" value="1"/>
</dbReference>
<evidence type="ECO:0000259" key="2">
    <source>
        <dbReference type="Pfam" id="PF01345"/>
    </source>
</evidence>
<dbReference type="InterPro" id="IPR001434">
    <property type="entry name" value="OmcB-like_DUF11"/>
</dbReference>
<dbReference type="InterPro" id="IPR051172">
    <property type="entry name" value="Chlamydia_OmcB"/>
</dbReference>
<accession>A0ABS9VHD9</accession>
<dbReference type="EMBL" id="JAKZGO010000033">
    <property type="protein sequence ID" value="MCH7415841.1"/>
    <property type="molecule type" value="Genomic_DNA"/>
</dbReference>
<name>A0ABS9VHD9_9BACT</name>
<gene>
    <name evidence="4" type="ORF">MM213_20240</name>
</gene>
<reference evidence="4" key="1">
    <citation type="submission" date="2022-03" db="EMBL/GenBank/DDBJ databases">
        <title>De novo assembled genomes of Belliella spp. (Cyclobacteriaceae) strains.</title>
        <authorList>
            <person name="Szabo A."/>
            <person name="Korponai K."/>
            <person name="Felfoldi T."/>
        </authorList>
    </citation>
    <scope>NUCLEOTIDE SEQUENCE</scope>
    <source>
        <strain evidence="4">DSM 111903</strain>
    </source>
</reference>
<sequence length="419" mass="39949">MILISTLSSLSKVSAQVTVVFEGTGSQTWQVPQGVQSVDVLIVAGGGGGAGNSAFNSAGGGGGGAGGLIYREGYSVTPGSNISVIVGAGGNGINVPSIAAGNGGNSVFDGLVALGGGGGIITPANNNTPANNGGSGGGGRQNPAGLGLQPTSASGGFGNNGARNSNDNGGAGGGGAGSQPANITGNDGGLGGNGLNYGTVFGTQFGVNGFFAGGGGGGGNALGALGSGGLGGGGNGSSARDNIAPTAGIPNTGGGGGGGSSSHGGANGGSGVVLLRYNLVSDLSISKDVNNPTPNSGDTITFQLTATNNGPSDATGVFVQDLLPSGYSYLDHTISSNGGAYNPITGLWDIGNLQLADSRVLTIVALVNSSGDYINNATINGDNDDLDLSNNLSTASITVCNAGRNQVILNQSKINNSFP</sequence>
<evidence type="ECO:0000259" key="3">
    <source>
        <dbReference type="Pfam" id="PF21722"/>
    </source>
</evidence>
<feature type="compositionally biased region" description="Gly residues" evidence="1">
    <location>
        <begin position="251"/>
        <end position="263"/>
    </location>
</feature>
<comment type="caution">
    <text evidence="4">The sequence shown here is derived from an EMBL/GenBank/DDBJ whole genome shotgun (WGS) entry which is preliminary data.</text>
</comment>
<evidence type="ECO:0000256" key="1">
    <source>
        <dbReference type="SAM" id="MobiDB-lite"/>
    </source>
</evidence>
<feature type="domain" description="DUF11" evidence="2">
    <location>
        <begin position="282"/>
        <end position="397"/>
    </location>
</feature>
<dbReference type="NCBIfam" id="TIGR01451">
    <property type="entry name" value="B_ant_repeat"/>
    <property type="match status" value="1"/>
</dbReference>
<evidence type="ECO:0000313" key="5">
    <source>
        <dbReference type="Proteomes" id="UP001165430"/>
    </source>
</evidence>
<evidence type="ECO:0000313" key="4">
    <source>
        <dbReference type="EMBL" id="MCH7415841.1"/>
    </source>
</evidence>
<dbReference type="Proteomes" id="UP001165430">
    <property type="component" value="Unassembled WGS sequence"/>
</dbReference>
<organism evidence="4 5">
    <name type="scientific">Belliella alkalica</name>
    <dbReference type="NCBI Taxonomy" id="1730871"/>
    <lineage>
        <taxon>Bacteria</taxon>
        <taxon>Pseudomonadati</taxon>
        <taxon>Bacteroidota</taxon>
        <taxon>Cytophagia</taxon>
        <taxon>Cytophagales</taxon>
        <taxon>Cyclobacteriaceae</taxon>
        <taxon>Belliella</taxon>
    </lineage>
</organism>
<dbReference type="Gene3D" id="2.60.40.10">
    <property type="entry name" value="Immunoglobulins"/>
    <property type="match status" value="1"/>
</dbReference>
<protein>
    <submittedName>
        <fullName evidence="4">DUF11 domain-containing protein</fullName>
    </submittedName>
</protein>
<feature type="domain" description="Glycine-rich" evidence="3">
    <location>
        <begin position="24"/>
        <end position="277"/>
    </location>
</feature>
<dbReference type="RefSeq" id="WP_241414705.1">
    <property type="nucleotide sequence ID" value="NZ_JAKZGO010000033.1"/>
</dbReference>
<dbReference type="Pfam" id="PF01345">
    <property type="entry name" value="DUF11"/>
    <property type="match status" value="1"/>
</dbReference>
<proteinExistence type="predicted"/>
<dbReference type="InterPro" id="IPR013783">
    <property type="entry name" value="Ig-like_fold"/>
</dbReference>
<dbReference type="PANTHER" id="PTHR34819">
    <property type="entry name" value="LARGE CYSTEINE-RICH PERIPLASMIC PROTEIN OMCB"/>
    <property type="match status" value="1"/>
</dbReference>
<dbReference type="InterPro" id="IPR049304">
    <property type="entry name" value="Gly_rich_dom"/>
</dbReference>
<feature type="region of interest" description="Disordered" evidence="1">
    <location>
        <begin position="232"/>
        <end position="263"/>
    </location>
</feature>
<feature type="region of interest" description="Disordered" evidence="1">
    <location>
        <begin position="125"/>
        <end position="185"/>
    </location>
</feature>
<dbReference type="InterPro" id="IPR047589">
    <property type="entry name" value="DUF11_rpt"/>
</dbReference>
<dbReference type="PANTHER" id="PTHR34819:SF3">
    <property type="entry name" value="CELL SURFACE PROTEIN"/>
    <property type="match status" value="1"/>
</dbReference>
<keyword evidence="5" id="KW-1185">Reference proteome</keyword>